<comment type="caution">
    <text evidence="1">The sequence shown here is derived from an EMBL/GenBank/DDBJ whole genome shotgun (WGS) entry which is preliminary data.</text>
</comment>
<proteinExistence type="predicted"/>
<protein>
    <submittedName>
        <fullName evidence="1">Ribonuclease H-like domain-containing protein</fullName>
    </submittedName>
</protein>
<evidence type="ECO:0000313" key="1">
    <source>
        <dbReference type="EMBL" id="GEY92795.1"/>
    </source>
</evidence>
<accession>A0A699I1C8</accession>
<sequence length="207" mass="23395">MLSRYKARLVANGSTQLEGVDVDDTFSSVVKPGLFLSQKKYVVKILDKEHMVNCNPNRTPTNTESKLGSDDDPISDSTLYRSLADSVIRLVALLLDVRIQITVYFLTTTYYLGPLSVKRLFLVPVQRRSIVVLPMSLLRLDQRTKHIEIDIHFVWDLVVVGQVHVLHVPSRYQFADIFTKCLPSALFAEFHTSFSVQCPPAPTAKEC</sequence>
<gene>
    <name evidence="1" type="ORF">Tci_464769</name>
</gene>
<dbReference type="EMBL" id="BKCJ010223301">
    <property type="protein sequence ID" value="GEY92795.1"/>
    <property type="molecule type" value="Genomic_DNA"/>
</dbReference>
<reference evidence="1" key="1">
    <citation type="journal article" date="2019" name="Sci. Rep.">
        <title>Draft genome of Tanacetum cinerariifolium, the natural source of mosquito coil.</title>
        <authorList>
            <person name="Yamashiro T."/>
            <person name="Shiraishi A."/>
            <person name="Satake H."/>
            <person name="Nakayama K."/>
        </authorList>
    </citation>
    <scope>NUCLEOTIDE SEQUENCE</scope>
</reference>
<name>A0A699I1C8_TANCI</name>
<dbReference type="AlphaFoldDB" id="A0A699I1C8"/>
<organism evidence="1">
    <name type="scientific">Tanacetum cinerariifolium</name>
    <name type="common">Dalmatian daisy</name>
    <name type="synonym">Chrysanthemum cinerariifolium</name>
    <dbReference type="NCBI Taxonomy" id="118510"/>
    <lineage>
        <taxon>Eukaryota</taxon>
        <taxon>Viridiplantae</taxon>
        <taxon>Streptophyta</taxon>
        <taxon>Embryophyta</taxon>
        <taxon>Tracheophyta</taxon>
        <taxon>Spermatophyta</taxon>
        <taxon>Magnoliopsida</taxon>
        <taxon>eudicotyledons</taxon>
        <taxon>Gunneridae</taxon>
        <taxon>Pentapetalae</taxon>
        <taxon>asterids</taxon>
        <taxon>campanulids</taxon>
        <taxon>Asterales</taxon>
        <taxon>Asteraceae</taxon>
        <taxon>Asteroideae</taxon>
        <taxon>Anthemideae</taxon>
        <taxon>Anthemidinae</taxon>
        <taxon>Tanacetum</taxon>
    </lineage>
</organism>